<dbReference type="Proteomes" id="UP000656813">
    <property type="component" value="Unassembled WGS sequence"/>
</dbReference>
<dbReference type="AlphaFoldDB" id="A0A8J2ZVX7"/>
<dbReference type="GO" id="GO:0016811">
    <property type="term" value="F:hydrolase activity, acting on carbon-nitrogen (but not peptide) bonds, in linear amides"/>
    <property type="evidence" value="ECO:0007669"/>
    <property type="project" value="TreeGrafter"/>
</dbReference>
<sequence length="314" mass="35131">MSKIKVATVAMGVTFNKEDNLKKYLAFIEQAALQEVDLIVFPEQSLQGYLKNLFALDRDNVTYQYEQAETVPEGPSVQTVIQAAARYNMHVVFGMTERERGKPHVLYNSAVLVGPEGYIGTYRKVHQPGDEVHVYYPGKDFPVFDTSLGKIGMLICYDKMFPESTRELTLKGAELLIMPTAWPLEEVGADPKTDANGFSYDLLDRVRALENQCWFISSDMSGIHGDHDFYGHSRIVAPTGETLAECGYEEGMAVVEIDVMGEIVRSRMSLNVLKDRHAQHYTALKGLETQVSPPRATIPLSTKQKLSTTLVLNE</sequence>
<feature type="domain" description="CN hydrolase" evidence="2">
    <location>
        <begin position="4"/>
        <end position="259"/>
    </location>
</feature>
<evidence type="ECO:0000313" key="4">
    <source>
        <dbReference type="Proteomes" id="UP000656813"/>
    </source>
</evidence>
<dbReference type="InterPro" id="IPR050345">
    <property type="entry name" value="Aliph_Amidase/BUP"/>
</dbReference>
<comment type="caution">
    <text evidence="3">The sequence shown here is derived from an EMBL/GenBank/DDBJ whole genome shotgun (WGS) entry which is preliminary data.</text>
</comment>
<reference evidence="3" key="1">
    <citation type="journal article" date="2014" name="Int. J. Syst. Evol. Microbiol.">
        <title>Complete genome sequence of Corynebacterium casei LMG S-19264T (=DSM 44701T), isolated from a smear-ripened cheese.</title>
        <authorList>
            <consortium name="US DOE Joint Genome Institute (JGI-PGF)"/>
            <person name="Walter F."/>
            <person name="Albersmeier A."/>
            <person name="Kalinowski J."/>
            <person name="Ruckert C."/>
        </authorList>
    </citation>
    <scope>NUCLEOTIDE SEQUENCE</scope>
    <source>
        <strain evidence="3">CGMCC 1.12777</strain>
    </source>
</reference>
<name>A0A8J2ZVX7_9BACL</name>
<gene>
    <name evidence="3" type="ORF">GCM10007096_22020</name>
</gene>
<dbReference type="Pfam" id="PF00795">
    <property type="entry name" value="CN_hydrolase"/>
    <property type="match status" value="1"/>
</dbReference>
<evidence type="ECO:0000259" key="2">
    <source>
        <dbReference type="PROSITE" id="PS50263"/>
    </source>
</evidence>
<keyword evidence="4" id="KW-1185">Reference proteome</keyword>
<evidence type="ECO:0000256" key="1">
    <source>
        <dbReference type="ARBA" id="ARBA00022801"/>
    </source>
</evidence>
<evidence type="ECO:0000313" key="3">
    <source>
        <dbReference type="EMBL" id="GGH82517.1"/>
    </source>
</evidence>
<dbReference type="EMBL" id="BMFV01000015">
    <property type="protein sequence ID" value="GGH82517.1"/>
    <property type="molecule type" value="Genomic_DNA"/>
</dbReference>
<dbReference type="SUPFAM" id="SSF56317">
    <property type="entry name" value="Carbon-nitrogen hydrolase"/>
    <property type="match status" value="1"/>
</dbReference>
<dbReference type="PANTHER" id="PTHR43674:SF16">
    <property type="entry name" value="CARBON-NITROGEN FAMILY, PUTATIVE (AFU_ORTHOLOGUE AFUA_5G02350)-RELATED"/>
    <property type="match status" value="1"/>
</dbReference>
<dbReference type="PROSITE" id="PS50263">
    <property type="entry name" value="CN_HYDROLASE"/>
    <property type="match status" value="1"/>
</dbReference>
<dbReference type="PANTHER" id="PTHR43674">
    <property type="entry name" value="NITRILASE C965.09-RELATED"/>
    <property type="match status" value="1"/>
</dbReference>
<keyword evidence="1" id="KW-0378">Hydrolase</keyword>
<proteinExistence type="predicted"/>
<dbReference type="RefSeq" id="WP_188497452.1">
    <property type="nucleotide sequence ID" value="NZ_BMFV01000015.1"/>
</dbReference>
<dbReference type="CDD" id="cd07197">
    <property type="entry name" value="nitrilase"/>
    <property type="match status" value="1"/>
</dbReference>
<accession>A0A8J2ZVX7</accession>
<dbReference type="InterPro" id="IPR003010">
    <property type="entry name" value="C-N_Hydrolase"/>
</dbReference>
<organism evidence="3 4">
    <name type="scientific">Pullulanibacillus pueri</name>
    <dbReference type="NCBI Taxonomy" id="1437324"/>
    <lineage>
        <taxon>Bacteria</taxon>
        <taxon>Bacillati</taxon>
        <taxon>Bacillota</taxon>
        <taxon>Bacilli</taxon>
        <taxon>Bacillales</taxon>
        <taxon>Sporolactobacillaceae</taxon>
        <taxon>Pullulanibacillus</taxon>
    </lineage>
</organism>
<protein>
    <submittedName>
        <fullName evidence="3">Apolipoprotein N-acyltransferase</fullName>
    </submittedName>
</protein>
<dbReference type="InterPro" id="IPR036526">
    <property type="entry name" value="C-N_Hydrolase_sf"/>
</dbReference>
<reference evidence="3" key="2">
    <citation type="submission" date="2020-09" db="EMBL/GenBank/DDBJ databases">
        <authorList>
            <person name="Sun Q."/>
            <person name="Zhou Y."/>
        </authorList>
    </citation>
    <scope>NUCLEOTIDE SEQUENCE</scope>
    <source>
        <strain evidence="3">CGMCC 1.12777</strain>
    </source>
</reference>
<dbReference type="Gene3D" id="3.60.110.10">
    <property type="entry name" value="Carbon-nitrogen hydrolase"/>
    <property type="match status" value="1"/>
</dbReference>